<evidence type="ECO:0000313" key="8">
    <source>
        <dbReference type="EMBL" id="SVB94182.1"/>
    </source>
</evidence>
<evidence type="ECO:0000256" key="3">
    <source>
        <dbReference type="ARBA" id="ARBA00022679"/>
    </source>
</evidence>
<name>A0A382I4D5_9ZZZZ</name>
<organism evidence="8">
    <name type="scientific">marine metagenome</name>
    <dbReference type="NCBI Taxonomy" id="408172"/>
    <lineage>
        <taxon>unclassified sequences</taxon>
        <taxon>metagenomes</taxon>
        <taxon>ecological metagenomes</taxon>
    </lineage>
</organism>
<dbReference type="PANTHER" id="PTHR19376:SF32">
    <property type="entry name" value="DNA-DIRECTED RNA POLYMERASE III SUBUNIT RPC1"/>
    <property type="match status" value="1"/>
</dbReference>
<evidence type="ECO:0000256" key="1">
    <source>
        <dbReference type="ARBA" id="ARBA00012418"/>
    </source>
</evidence>
<proteinExistence type="predicted"/>
<keyword evidence="5" id="KW-0804">Transcription</keyword>
<reference evidence="8" key="1">
    <citation type="submission" date="2018-05" db="EMBL/GenBank/DDBJ databases">
        <authorList>
            <person name="Lanie J.A."/>
            <person name="Ng W.-L."/>
            <person name="Kazmierczak K.M."/>
            <person name="Andrzejewski T.M."/>
            <person name="Davidsen T.M."/>
            <person name="Wayne K.J."/>
            <person name="Tettelin H."/>
            <person name="Glass J.I."/>
            <person name="Rusch D."/>
            <person name="Podicherti R."/>
            <person name="Tsui H.-C.T."/>
            <person name="Winkler M.E."/>
        </authorList>
    </citation>
    <scope>NUCLEOTIDE SEQUENCE</scope>
</reference>
<dbReference type="GO" id="GO:0003677">
    <property type="term" value="F:DNA binding"/>
    <property type="evidence" value="ECO:0007669"/>
    <property type="project" value="InterPro"/>
</dbReference>
<feature type="domain" description="RNA polymerase Rpb1" evidence="7">
    <location>
        <begin position="1"/>
        <end position="88"/>
    </location>
</feature>
<dbReference type="Pfam" id="PF04998">
    <property type="entry name" value="RNA_pol_Rpb1_5"/>
    <property type="match status" value="1"/>
</dbReference>
<comment type="catalytic activity">
    <reaction evidence="6">
        <text>RNA(n) + a ribonucleoside 5'-triphosphate = RNA(n+1) + diphosphate</text>
        <dbReference type="Rhea" id="RHEA:21248"/>
        <dbReference type="Rhea" id="RHEA-COMP:14527"/>
        <dbReference type="Rhea" id="RHEA-COMP:17342"/>
        <dbReference type="ChEBI" id="CHEBI:33019"/>
        <dbReference type="ChEBI" id="CHEBI:61557"/>
        <dbReference type="ChEBI" id="CHEBI:140395"/>
        <dbReference type="EC" id="2.7.7.6"/>
    </reaction>
</comment>
<dbReference type="EC" id="2.7.7.6" evidence="1"/>
<sequence length="148" mass="16050">TTGSNLSKVIEVQGIDKLNVMTNNVFEIATTLGIEASRNALIFELKSTLENQGLEVDDRYLMLVSDLMCHKGYLQQIGRHGIAGSKDSVLARAAFEITVPTISNAAKTGEIEELKGITENVIVGSQIPIGSGTVDIYMQPTKKNTRLK</sequence>
<protein>
    <recommendedName>
        <fullName evidence="1">DNA-directed RNA polymerase</fullName>
        <ecNumber evidence="1">2.7.7.6</ecNumber>
    </recommendedName>
</protein>
<gene>
    <name evidence="8" type="ORF">METZ01_LOCUS247036</name>
</gene>
<dbReference type="GO" id="GO:0003899">
    <property type="term" value="F:DNA-directed RNA polymerase activity"/>
    <property type="evidence" value="ECO:0007669"/>
    <property type="project" value="UniProtKB-EC"/>
</dbReference>
<evidence type="ECO:0000259" key="7">
    <source>
        <dbReference type="Pfam" id="PF04998"/>
    </source>
</evidence>
<accession>A0A382I4D5</accession>
<dbReference type="Gene3D" id="1.10.150.390">
    <property type="match status" value="1"/>
</dbReference>
<keyword evidence="2" id="KW-0240">DNA-directed RNA polymerase</keyword>
<evidence type="ECO:0000256" key="6">
    <source>
        <dbReference type="ARBA" id="ARBA00048552"/>
    </source>
</evidence>
<feature type="non-terminal residue" evidence="8">
    <location>
        <position position="1"/>
    </location>
</feature>
<dbReference type="PANTHER" id="PTHR19376">
    <property type="entry name" value="DNA-DIRECTED RNA POLYMERASE"/>
    <property type="match status" value="1"/>
</dbReference>
<dbReference type="InterPro" id="IPR045867">
    <property type="entry name" value="DNA-dir_RpoC_beta_prime"/>
</dbReference>
<evidence type="ECO:0000256" key="2">
    <source>
        <dbReference type="ARBA" id="ARBA00022478"/>
    </source>
</evidence>
<dbReference type="InterPro" id="IPR007081">
    <property type="entry name" value="RNA_pol_Rpb1_5"/>
</dbReference>
<keyword evidence="4" id="KW-0548">Nucleotidyltransferase</keyword>
<dbReference type="EMBL" id="UINC01064987">
    <property type="protein sequence ID" value="SVB94182.1"/>
    <property type="molecule type" value="Genomic_DNA"/>
</dbReference>
<evidence type="ECO:0000256" key="4">
    <source>
        <dbReference type="ARBA" id="ARBA00022695"/>
    </source>
</evidence>
<keyword evidence="3" id="KW-0808">Transferase</keyword>
<dbReference type="GO" id="GO:0000428">
    <property type="term" value="C:DNA-directed RNA polymerase complex"/>
    <property type="evidence" value="ECO:0007669"/>
    <property type="project" value="UniProtKB-KW"/>
</dbReference>
<dbReference type="AlphaFoldDB" id="A0A382I4D5"/>
<dbReference type="GO" id="GO:0006351">
    <property type="term" value="P:DNA-templated transcription"/>
    <property type="evidence" value="ECO:0007669"/>
    <property type="project" value="InterPro"/>
</dbReference>
<evidence type="ECO:0000256" key="5">
    <source>
        <dbReference type="ARBA" id="ARBA00023163"/>
    </source>
</evidence>
<dbReference type="SUPFAM" id="SSF64484">
    <property type="entry name" value="beta and beta-prime subunits of DNA dependent RNA-polymerase"/>
    <property type="match status" value="1"/>
</dbReference>